<protein>
    <submittedName>
        <fullName evidence="1">Uncharacterized protein</fullName>
    </submittedName>
</protein>
<gene>
    <name evidence="1" type="ORF">AL1_17210</name>
</gene>
<accession>D4IME3</accession>
<evidence type="ECO:0000313" key="2">
    <source>
        <dbReference type="Proteomes" id="UP000008794"/>
    </source>
</evidence>
<keyword evidence="2" id="KW-1185">Reference proteome</keyword>
<proteinExistence type="predicted"/>
<reference evidence="1 2" key="1">
    <citation type="submission" date="2010-03" db="EMBL/GenBank/DDBJ databases">
        <title>The genome sequence of Alistipes shahii WAL 8301.</title>
        <authorList>
            <consortium name="metaHIT consortium -- http://www.metahit.eu/"/>
            <person name="Pajon A."/>
            <person name="Turner K."/>
            <person name="Parkhill J."/>
        </authorList>
    </citation>
    <scope>NUCLEOTIDE SEQUENCE [LARGE SCALE GENOMIC DNA]</scope>
    <source>
        <strain evidence="1 2">WAL 8301</strain>
    </source>
</reference>
<name>D4IME3_9BACT</name>
<dbReference type="HOGENOM" id="CLU_3414479_0_0_10"/>
<evidence type="ECO:0000313" key="1">
    <source>
        <dbReference type="EMBL" id="CBK64105.1"/>
    </source>
</evidence>
<dbReference type="AlphaFoldDB" id="D4IME3"/>
<dbReference type="STRING" id="717959.AL1_17210"/>
<dbReference type="KEGG" id="ash:AL1_17210"/>
<dbReference type="EMBL" id="FP929032">
    <property type="protein sequence ID" value="CBK64105.1"/>
    <property type="molecule type" value="Genomic_DNA"/>
</dbReference>
<sequence length="27" mass="3279">MNLELGVDSKDNQYFRLRKMNNPNPRK</sequence>
<dbReference type="Proteomes" id="UP000008794">
    <property type="component" value="Chromosome"/>
</dbReference>
<organism evidence="1 2">
    <name type="scientific">Alistipes shahii WAL 8301</name>
    <dbReference type="NCBI Taxonomy" id="717959"/>
    <lineage>
        <taxon>Bacteria</taxon>
        <taxon>Pseudomonadati</taxon>
        <taxon>Bacteroidota</taxon>
        <taxon>Bacteroidia</taxon>
        <taxon>Bacteroidales</taxon>
        <taxon>Rikenellaceae</taxon>
        <taxon>Alistipes</taxon>
    </lineage>
</organism>
<reference evidence="1 2" key="2">
    <citation type="submission" date="2010-03" db="EMBL/GenBank/DDBJ databases">
        <authorList>
            <person name="Pajon A."/>
        </authorList>
    </citation>
    <scope>NUCLEOTIDE SEQUENCE [LARGE SCALE GENOMIC DNA]</scope>
    <source>
        <strain evidence="1 2">WAL 8301</strain>
    </source>
</reference>